<dbReference type="Pfam" id="PF14322">
    <property type="entry name" value="SusD-like_3"/>
    <property type="match status" value="1"/>
</dbReference>
<dbReference type="Gene3D" id="1.25.40.390">
    <property type="match status" value="1"/>
</dbReference>
<feature type="region of interest" description="Disordered" evidence="6">
    <location>
        <begin position="433"/>
        <end position="457"/>
    </location>
</feature>
<gene>
    <name evidence="9" type="ORF">P0Y53_24510</name>
</gene>
<evidence type="ECO:0000256" key="5">
    <source>
        <dbReference type="ARBA" id="ARBA00023237"/>
    </source>
</evidence>
<evidence type="ECO:0000256" key="4">
    <source>
        <dbReference type="ARBA" id="ARBA00023136"/>
    </source>
</evidence>
<evidence type="ECO:0000256" key="2">
    <source>
        <dbReference type="ARBA" id="ARBA00006275"/>
    </source>
</evidence>
<keyword evidence="5" id="KW-0998">Cell outer membrane</keyword>
<dbReference type="SUPFAM" id="SSF48452">
    <property type="entry name" value="TPR-like"/>
    <property type="match status" value="1"/>
</dbReference>
<evidence type="ECO:0000256" key="3">
    <source>
        <dbReference type="ARBA" id="ARBA00022729"/>
    </source>
</evidence>
<comment type="similarity">
    <text evidence="2">Belongs to the SusD family.</text>
</comment>
<proteinExistence type="inferred from homology"/>
<evidence type="ECO:0000313" key="10">
    <source>
        <dbReference type="Proteomes" id="UP001220610"/>
    </source>
</evidence>
<feature type="domain" description="RagB/SusD" evidence="7">
    <location>
        <begin position="303"/>
        <end position="456"/>
    </location>
</feature>
<dbReference type="InterPro" id="IPR033985">
    <property type="entry name" value="SusD-like_N"/>
</dbReference>
<evidence type="ECO:0000259" key="8">
    <source>
        <dbReference type="Pfam" id="PF14322"/>
    </source>
</evidence>
<dbReference type="GO" id="GO:0009279">
    <property type="term" value="C:cell outer membrane"/>
    <property type="evidence" value="ECO:0007669"/>
    <property type="project" value="UniProtKB-SubCell"/>
</dbReference>
<feature type="domain" description="SusD-like N-terminal" evidence="8">
    <location>
        <begin position="23"/>
        <end position="228"/>
    </location>
</feature>
<dbReference type="Proteomes" id="UP001220610">
    <property type="component" value="Chromosome"/>
</dbReference>
<evidence type="ECO:0000313" key="9">
    <source>
        <dbReference type="EMBL" id="WEK35661.1"/>
    </source>
</evidence>
<dbReference type="AlphaFoldDB" id="A0AAJ6BHX2"/>
<sequence>MRHPLFMIVLLLCPFCFMACGKEFLEKKPNKAQVVPESIGDLQALLDSYGFIDLLASGELASIAADDFFSFEPDLAVYVIPVKNTYFWEKDMYGGYPTLRGWNSPYQAIFYANVVLEGLSRLSPAPHEQAAYDHAKAMALYYRGYAMYILLQGFSAPYTAATAASMPGVPIRSGADVNEVAARSSQEACYQYLINQLEAAIPLLPDHVTTTWRPRKVSAYSMLVRTYLAMENYERAEYYADLSLAAASELLDFNTLNENLARPFPMGDMGVNPEVLQFEHAAEFGYASNAWVDSALYNLYQPNDRRKVCYFNARNGYYIFKGSYSGGSSAMAGPCTDEMYLAKAECLARRNSVQPAMDTLNALLRKRYVTNTLVPLTAATGDEALGIILVERRKELVGRAIRWHDLRRLNKDSRFATTLRRIRSNGSIVELPPGNPRYTFPIPEQEVEKSGIEQNPR</sequence>
<dbReference type="InterPro" id="IPR012944">
    <property type="entry name" value="SusD_RagB_dom"/>
</dbReference>
<dbReference type="Pfam" id="PF07980">
    <property type="entry name" value="SusD_RagB"/>
    <property type="match status" value="1"/>
</dbReference>
<comment type="subcellular location">
    <subcellularLocation>
        <location evidence="1">Cell outer membrane</location>
    </subcellularLocation>
</comment>
<reference evidence="9" key="1">
    <citation type="submission" date="2023-03" db="EMBL/GenBank/DDBJ databases">
        <title>Andean soil-derived lignocellulolytic bacterial consortium as a source of novel taxa and putative plastic-active enzymes.</title>
        <authorList>
            <person name="Diaz-Garcia L."/>
            <person name="Chuvochina M."/>
            <person name="Feuerriegel G."/>
            <person name="Bunk B."/>
            <person name="Sproer C."/>
            <person name="Streit W.R."/>
            <person name="Rodriguez L.M."/>
            <person name="Overmann J."/>
            <person name="Jimenez D.J."/>
        </authorList>
    </citation>
    <scope>NUCLEOTIDE SEQUENCE</scope>
    <source>
        <strain evidence="9">MAG 7</strain>
    </source>
</reference>
<feature type="compositionally biased region" description="Basic and acidic residues" evidence="6">
    <location>
        <begin position="446"/>
        <end position="457"/>
    </location>
</feature>
<dbReference type="EMBL" id="CP119311">
    <property type="protein sequence ID" value="WEK35661.1"/>
    <property type="molecule type" value="Genomic_DNA"/>
</dbReference>
<organism evidence="9 10">
    <name type="scientific">Candidatus Pseudobacter hemicellulosilyticus</name>
    <dbReference type="NCBI Taxonomy" id="3121375"/>
    <lineage>
        <taxon>Bacteria</taxon>
        <taxon>Pseudomonadati</taxon>
        <taxon>Bacteroidota</taxon>
        <taxon>Chitinophagia</taxon>
        <taxon>Chitinophagales</taxon>
        <taxon>Chitinophagaceae</taxon>
        <taxon>Pseudobacter</taxon>
    </lineage>
</organism>
<name>A0AAJ6BHX2_9BACT</name>
<evidence type="ECO:0000256" key="1">
    <source>
        <dbReference type="ARBA" id="ARBA00004442"/>
    </source>
</evidence>
<evidence type="ECO:0000256" key="6">
    <source>
        <dbReference type="SAM" id="MobiDB-lite"/>
    </source>
</evidence>
<dbReference type="InterPro" id="IPR011990">
    <property type="entry name" value="TPR-like_helical_dom_sf"/>
</dbReference>
<protein>
    <submittedName>
        <fullName evidence="9">RagB/SusD family nutrient uptake outer membrane protein</fullName>
    </submittedName>
</protein>
<keyword evidence="4" id="KW-0472">Membrane</keyword>
<accession>A0AAJ6BHX2</accession>
<keyword evidence="3" id="KW-0732">Signal</keyword>
<evidence type="ECO:0000259" key="7">
    <source>
        <dbReference type="Pfam" id="PF07980"/>
    </source>
</evidence>